<keyword evidence="6" id="KW-0067">ATP-binding</keyword>
<dbReference type="SUPFAM" id="SSF55298">
    <property type="entry name" value="YjgF-like"/>
    <property type="match status" value="2"/>
</dbReference>
<reference evidence="12" key="1">
    <citation type="journal article" date="2023" name="BMC Genomics">
        <title>Chromosome-level genome assemblies of Cutaneotrichosporon spp. (Trichosporonales, Basidiomycota) reveal imbalanced evolution between nucleotide sequences and chromosome synteny.</title>
        <authorList>
            <person name="Kobayashi Y."/>
            <person name="Kayamori A."/>
            <person name="Aoki K."/>
            <person name="Shiwa Y."/>
            <person name="Matsutani M."/>
            <person name="Fujita N."/>
            <person name="Sugita T."/>
            <person name="Iwasaki W."/>
            <person name="Tanaka N."/>
            <person name="Takashima M."/>
        </authorList>
    </citation>
    <scope>NUCLEOTIDE SEQUENCE</scope>
    <source>
        <strain evidence="12">HIS016</strain>
    </source>
</reference>
<feature type="region of interest" description="Disordered" evidence="10">
    <location>
        <begin position="300"/>
        <end position="410"/>
    </location>
</feature>
<feature type="compositionally biased region" description="Polar residues" evidence="10">
    <location>
        <begin position="337"/>
        <end position="346"/>
    </location>
</feature>
<evidence type="ECO:0000256" key="1">
    <source>
        <dbReference type="ARBA" id="ARBA00005156"/>
    </source>
</evidence>
<evidence type="ECO:0000256" key="3">
    <source>
        <dbReference type="ARBA" id="ARBA00018426"/>
    </source>
</evidence>
<evidence type="ECO:0000256" key="10">
    <source>
        <dbReference type="SAM" id="MobiDB-lite"/>
    </source>
</evidence>
<reference evidence="12" key="2">
    <citation type="submission" date="2023-06" db="EMBL/GenBank/DDBJ databases">
        <authorList>
            <person name="Kobayashi Y."/>
            <person name="Kayamori A."/>
            <person name="Aoki K."/>
            <person name="Shiwa Y."/>
            <person name="Fujita N."/>
            <person name="Sugita T."/>
            <person name="Iwasaki W."/>
            <person name="Tanaka N."/>
            <person name="Takashima M."/>
        </authorList>
    </citation>
    <scope>NUCLEOTIDE SEQUENCE</scope>
    <source>
        <strain evidence="12">HIS016</strain>
    </source>
</reference>
<organism evidence="12 13">
    <name type="scientific">Cutaneotrichosporon spelunceum</name>
    <dbReference type="NCBI Taxonomy" id="1672016"/>
    <lineage>
        <taxon>Eukaryota</taxon>
        <taxon>Fungi</taxon>
        <taxon>Dikarya</taxon>
        <taxon>Basidiomycota</taxon>
        <taxon>Agaricomycotina</taxon>
        <taxon>Tremellomycetes</taxon>
        <taxon>Trichosporonales</taxon>
        <taxon>Trichosporonaceae</taxon>
        <taxon>Cutaneotrichosporon</taxon>
    </lineage>
</organism>
<dbReference type="CDD" id="cd01994">
    <property type="entry name" value="AANH_PF0828-like"/>
    <property type="match status" value="1"/>
</dbReference>
<dbReference type="Gene3D" id="3.90.1490.10">
    <property type="entry name" value="putative n-type atp pyrophosphatase, domain 2"/>
    <property type="match status" value="1"/>
</dbReference>
<comment type="pathway">
    <text evidence="1">Protein modification; peptidyl-diphthamide biosynthesis.</text>
</comment>
<evidence type="ECO:0000256" key="6">
    <source>
        <dbReference type="ARBA" id="ARBA00022840"/>
    </source>
</evidence>
<evidence type="ECO:0000313" key="12">
    <source>
        <dbReference type="EMBL" id="GMK58306.1"/>
    </source>
</evidence>
<evidence type="ECO:0000313" key="13">
    <source>
        <dbReference type="Proteomes" id="UP001222932"/>
    </source>
</evidence>
<dbReference type="GO" id="GO:0005524">
    <property type="term" value="F:ATP binding"/>
    <property type="evidence" value="ECO:0007669"/>
    <property type="project" value="UniProtKB-KW"/>
</dbReference>
<feature type="region of interest" description="Disordered" evidence="10">
    <location>
        <begin position="688"/>
        <end position="715"/>
    </location>
</feature>
<dbReference type="FunFam" id="3.40.50.620:FF:000398">
    <property type="entry name" value="Cytoplasmic protein"/>
    <property type="match status" value="1"/>
</dbReference>
<dbReference type="GO" id="GO:0017178">
    <property type="term" value="F:diphthine-ammonia ligase activity"/>
    <property type="evidence" value="ECO:0007669"/>
    <property type="project" value="UniProtKB-EC"/>
</dbReference>
<feature type="domain" description="Diphthamide synthase" evidence="11">
    <location>
        <begin position="9"/>
        <end position="82"/>
    </location>
</feature>
<dbReference type="CDD" id="cd06156">
    <property type="entry name" value="eu_AANH_C_2"/>
    <property type="match status" value="1"/>
</dbReference>
<sequence length="817" mass="88223">MALPGTKHKVIGLVSGGKDSCFNLMHAVANGHDIVALATLTPEEGIDELDSHMYQSVGTALPPLIAQAMGLPHYSGYIRGKPVEQGMEYGSREHGGEGSGRQGDETEDLTVLLRSVMAAHPEATAVSSGAILSNYQRLRIEHVCQRLGLTSLSYLWQSEQLPLVTRMTSSGLDAILVKVAGIGLREQHVGMPLAQLLPYLTRLQIQYGAHPAGEGGEYETLTLDTPLFSHRIRIVDSEVVVSDPEPNLVAYLRVKEAELVPKEDWVRPSVSTLRGLLDLDEDEEEGAAGLDEQGLEVFDGVKDMQVDNRRDIDPEDIDSHENSMEIPELDVDVDTPAGTQPSSNGESIKVDGDSDSDETRRPTRGLRPLTSTMRRMQGTKGRRKGPKLPSSPPAEEDESDQDTPAFSLAPPPSLVAVAKAAKQEEESPFAARFVQRGRWFVVSAGGQSEGNVAGELCAALDAVKARLSTKNLSLPLHAAHVTLILNSMSDFAAANAAYIRYFGTSPPSRACVATPLAAQHIRVEVVGFDGRPRFGKPIGNRTALHVQGLSYWAPANIGPYSQAVTVDSRVHVAGQIALQPASLTVAPYPVQTSPYSHQAALALQHVRRIIDVLRSPTSSGGGWDGWIESCVAWWARPKGCGAEGPDVSRAAWRTWAEENGATKAPVIFARAAELPRGALLEYQVNAHTGRPSYNSKPTDDDDSDEEEEEEVEYKSGEMFPGTYREQVIARGGCRGARTVVFFETALALSMPYLINHLLNLGDESVPLALRVYHRGDLPEGVGNVAGTLGAAWTAIPVLDVQDRNGVSYPLAFDVFSV</sequence>
<accession>A0AAD3TXE2</accession>
<dbReference type="AlphaFoldDB" id="A0AAD3TXE2"/>
<dbReference type="NCBIfam" id="TIGR00290">
    <property type="entry name" value="MJ0570_dom"/>
    <property type="match status" value="1"/>
</dbReference>
<dbReference type="SUPFAM" id="SSF52402">
    <property type="entry name" value="Adenine nucleotide alpha hydrolases-like"/>
    <property type="match status" value="1"/>
</dbReference>
<dbReference type="PANTHER" id="PTHR12196:SF2">
    <property type="entry name" value="DIPHTHINE--AMMONIA LIGASE"/>
    <property type="match status" value="1"/>
</dbReference>
<evidence type="ECO:0000256" key="8">
    <source>
        <dbReference type="ARBA" id="ARBA00031552"/>
    </source>
</evidence>
<evidence type="ECO:0000256" key="9">
    <source>
        <dbReference type="ARBA" id="ARBA00048108"/>
    </source>
</evidence>
<dbReference type="Gene3D" id="3.30.1330.40">
    <property type="entry name" value="RutC-like"/>
    <property type="match status" value="2"/>
</dbReference>
<evidence type="ECO:0000256" key="2">
    <source>
        <dbReference type="ARBA" id="ARBA00012089"/>
    </source>
</evidence>
<dbReference type="Gene3D" id="3.40.50.620">
    <property type="entry name" value="HUPs"/>
    <property type="match status" value="1"/>
</dbReference>
<feature type="compositionally biased region" description="Acidic residues" evidence="10">
    <location>
        <begin position="699"/>
        <end position="711"/>
    </location>
</feature>
<comment type="caution">
    <text evidence="12">The sequence shown here is derived from an EMBL/GenBank/DDBJ whole genome shotgun (WGS) entry which is preliminary data.</text>
</comment>
<proteinExistence type="predicted"/>
<dbReference type="Proteomes" id="UP001222932">
    <property type="component" value="Unassembled WGS sequence"/>
</dbReference>
<protein>
    <recommendedName>
        <fullName evidence="3">Diphthine--ammonia ligase</fullName>
        <ecNumber evidence="2">6.3.1.14</ecNumber>
    </recommendedName>
    <alternativeName>
        <fullName evidence="7">Diphthamide synthase</fullName>
    </alternativeName>
    <alternativeName>
        <fullName evidence="8">Diphthamide synthetase</fullName>
    </alternativeName>
</protein>
<keyword evidence="5" id="KW-0547">Nucleotide-binding</keyword>
<dbReference type="InterPro" id="IPR035959">
    <property type="entry name" value="RutC-like_sf"/>
</dbReference>
<feature type="compositionally biased region" description="Basic and acidic residues" evidence="10">
    <location>
        <begin position="348"/>
        <end position="361"/>
    </location>
</feature>
<evidence type="ECO:0000259" key="11">
    <source>
        <dbReference type="Pfam" id="PF01902"/>
    </source>
</evidence>
<keyword evidence="13" id="KW-1185">Reference proteome</keyword>
<feature type="compositionally biased region" description="Basic and acidic residues" evidence="10">
    <location>
        <begin position="300"/>
        <end position="323"/>
    </location>
</feature>
<dbReference type="InterPro" id="IPR002761">
    <property type="entry name" value="Diphthami_syn_dom"/>
</dbReference>
<dbReference type="PANTHER" id="PTHR12196">
    <property type="entry name" value="DOMAIN OF UNKNOWN FUNCTION 71 DUF71 -CONTAINING PROTEIN"/>
    <property type="match status" value="1"/>
</dbReference>
<evidence type="ECO:0000256" key="4">
    <source>
        <dbReference type="ARBA" id="ARBA00022598"/>
    </source>
</evidence>
<evidence type="ECO:0000256" key="7">
    <source>
        <dbReference type="ARBA" id="ARBA00029814"/>
    </source>
</evidence>
<dbReference type="GO" id="GO:0017183">
    <property type="term" value="P:protein histidyl modification to diphthamide"/>
    <property type="evidence" value="ECO:0007669"/>
    <property type="project" value="TreeGrafter"/>
</dbReference>
<keyword evidence="4" id="KW-0436">Ligase</keyword>
<feature type="domain" description="Diphthamide synthase" evidence="11">
    <location>
        <begin position="99"/>
        <end position="239"/>
    </location>
</feature>
<dbReference type="EC" id="6.3.1.14" evidence="2"/>
<gene>
    <name evidence="12" type="ORF">CspeluHIS016_0503380</name>
</gene>
<dbReference type="Pfam" id="PF01902">
    <property type="entry name" value="Diphthami_syn_2"/>
    <property type="match status" value="2"/>
</dbReference>
<dbReference type="InterPro" id="IPR030662">
    <property type="entry name" value="DPH6/MJ0570"/>
</dbReference>
<dbReference type="InterPro" id="IPR014729">
    <property type="entry name" value="Rossmann-like_a/b/a_fold"/>
</dbReference>
<dbReference type="EMBL" id="BTCM01000005">
    <property type="protein sequence ID" value="GMK58306.1"/>
    <property type="molecule type" value="Genomic_DNA"/>
</dbReference>
<dbReference type="FunFam" id="3.90.1490.10:FF:000001">
    <property type="entry name" value="Diphthine--ammonia ligase"/>
    <property type="match status" value="1"/>
</dbReference>
<evidence type="ECO:0000256" key="5">
    <source>
        <dbReference type="ARBA" id="ARBA00022741"/>
    </source>
</evidence>
<comment type="catalytic activity">
    <reaction evidence="9">
        <text>diphthine-[translation elongation factor 2] + NH4(+) + ATP = diphthamide-[translation elongation factor 2] + AMP + diphosphate + H(+)</text>
        <dbReference type="Rhea" id="RHEA:19753"/>
        <dbReference type="Rhea" id="RHEA-COMP:10172"/>
        <dbReference type="Rhea" id="RHEA-COMP:10174"/>
        <dbReference type="ChEBI" id="CHEBI:15378"/>
        <dbReference type="ChEBI" id="CHEBI:16692"/>
        <dbReference type="ChEBI" id="CHEBI:28938"/>
        <dbReference type="ChEBI" id="CHEBI:30616"/>
        <dbReference type="ChEBI" id="CHEBI:33019"/>
        <dbReference type="ChEBI" id="CHEBI:82696"/>
        <dbReference type="ChEBI" id="CHEBI:456215"/>
        <dbReference type="EC" id="6.3.1.14"/>
    </reaction>
</comment>
<name>A0AAD3TXE2_9TREE</name>